<comment type="similarity">
    <text evidence="2 12">Belongs to the RNA methyltransferase RsmE family.</text>
</comment>
<evidence type="ECO:0000256" key="2">
    <source>
        <dbReference type="ARBA" id="ARBA00005528"/>
    </source>
</evidence>
<dbReference type="PIRSF" id="PIRSF015601">
    <property type="entry name" value="MTase_slr0722"/>
    <property type="match status" value="1"/>
</dbReference>
<feature type="domain" description="Ribosomal RNA small subunit methyltransferase E PUA-like" evidence="14">
    <location>
        <begin position="21"/>
        <end position="57"/>
    </location>
</feature>
<proteinExistence type="inferred from homology"/>
<name>A0ABU5UF12_9CYAN</name>
<keyword evidence="7 12" id="KW-0489">Methyltransferase</keyword>
<dbReference type="Proteomes" id="UP001302120">
    <property type="component" value="Unassembled WGS sequence"/>
</dbReference>
<accession>A0ABU5UF12</accession>
<dbReference type="EC" id="2.1.1.193" evidence="3 12"/>
<evidence type="ECO:0000256" key="10">
    <source>
        <dbReference type="ARBA" id="ARBA00025699"/>
    </source>
</evidence>
<dbReference type="InterPro" id="IPR046887">
    <property type="entry name" value="RsmE_PUA-like"/>
</dbReference>
<dbReference type="InterPro" id="IPR029026">
    <property type="entry name" value="tRNA_m1G_MTases_N"/>
</dbReference>
<evidence type="ECO:0000313" key="16">
    <source>
        <dbReference type="Proteomes" id="UP001302120"/>
    </source>
</evidence>
<evidence type="ECO:0000259" key="14">
    <source>
        <dbReference type="Pfam" id="PF20260"/>
    </source>
</evidence>
<dbReference type="RefSeq" id="WP_323196415.1">
    <property type="nucleotide sequence ID" value="NZ_JAYGHG010000018.1"/>
</dbReference>
<dbReference type="InterPro" id="IPR046886">
    <property type="entry name" value="RsmE_MTase_dom"/>
</dbReference>
<comment type="caution">
    <text evidence="15">The sequence shown here is derived from an EMBL/GenBank/DDBJ whole genome shotgun (WGS) entry which is preliminary data.</text>
</comment>
<evidence type="ECO:0000256" key="4">
    <source>
        <dbReference type="ARBA" id="ARBA00013673"/>
    </source>
</evidence>
<organism evidence="15 16">
    <name type="scientific">Nodularia harveyana UHCC-0300</name>
    <dbReference type="NCBI Taxonomy" id="2974287"/>
    <lineage>
        <taxon>Bacteria</taxon>
        <taxon>Bacillati</taxon>
        <taxon>Cyanobacteriota</taxon>
        <taxon>Cyanophyceae</taxon>
        <taxon>Nostocales</taxon>
        <taxon>Nodulariaceae</taxon>
        <taxon>Nodularia</taxon>
    </lineage>
</organism>
<keyword evidence="16" id="KW-1185">Reference proteome</keyword>
<dbReference type="Pfam" id="PF04452">
    <property type="entry name" value="Methyltrans_RNA"/>
    <property type="match status" value="1"/>
</dbReference>
<sequence>MAQLQRIAIAPSQIQASVITLTKEQQHYLTRVLRLRPGDRFIAMDGQGKWWLAELQIEQAEILETLTVETELSLAITLMVALPKGNGFDDIVRYCTELGVTSIAPVLSDRTLLNPSPQKLERWRRIATEAAEQSERAFVPTIFPPVAFSTAITATTATHRYICEARGDYPHLNHLITNDIPEIVIATGPEGGWTETEIANAIASGYQPVSLGRRILRAVTAPVVALTLISAISEV</sequence>
<gene>
    <name evidence="15" type="ORF">VB620_12145</name>
</gene>
<evidence type="ECO:0000256" key="7">
    <source>
        <dbReference type="ARBA" id="ARBA00022603"/>
    </source>
</evidence>
<dbReference type="Pfam" id="PF20260">
    <property type="entry name" value="PUA_4"/>
    <property type="match status" value="1"/>
</dbReference>
<comment type="catalytic activity">
    <reaction evidence="11 12">
        <text>uridine(1498) in 16S rRNA + S-adenosyl-L-methionine = N(3)-methyluridine(1498) in 16S rRNA + S-adenosyl-L-homocysteine + H(+)</text>
        <dbReference type="Rhea" id="RHEA:42920"/>
        <dbReference type="Rhea" id="RHEA-COMP:10283"/>
        <dbReference type="Rhea" id="RHEA-COMP:10284"/>
        <dbReference type="ChEBI" id="CHEBI:15378"/>
        <dbReference type="ChEBI" id="CHEBI:57856"/>
        <dbReference type="ChEBI" id="CHEBI:59789"/>
        <dbReference type="ChEBI" id="CHEBI:65315"/>
        <dbReference type="ChEBI" id="CHEBI:74502"/>
        <dbReference type="EC" id="2.1.1.193"/>
    </reaction>
</comment>
<dbReference type="CDD" id="cd18084">
    <property type="entry name" value="RsmE-like"/>
    <property type="match status" value="1"/>
</dbReference>
<dbReference type="PANTHER" id="PTHR30027">
    <property type="entry name" value="RIBOSOMAL RNA SMALL SUBUNIT METHYLTRANSFERASE E"/>
    <property type="match status" value="1"/>
</dbReference>
<evidence type="ECO:0000256" key="5">
    <source>
        <dbReference type="ARBA" id="ARBA00022490"/>
    </source>
</evidence>
<keyword evidence="6 12" id="KW-0698">rRNA processing</keyword>
<dbReference type="PANTHER" id="PTHR30027:SF3">
    <property type="entry name" value="16S RRNA (URACIL(1498)-N(3))-METHYLTRANSFERASE"/>
    <property type="match status" value="1"/>
</dbReference>
<keyword evidence="5 12" id="KW-0963">Cytoplasm</keyword>
<feature type="domain" description="Ribosomal RNA small subunit methyltransferase E methyltransferase" evidence="13">
    <location>
        <begin position="71"/>
        <end position="229"/>
    </location>
</feature>
<keyword evidence="9 12" id="KW-0949">S-adenosyl-L-methionine</keyword>
<dbReference type="InterPro" id="IPR029028">
    <property type="entry name" value="Alpha/beta_knot_MTases"/>
</dbReference>
<dbReference type="InterPro" id="IPR006700">
    <property type="entry name" value="RsmE"/>
</dbReference>
<dbReference type="NCBIfam" id="TIGR00046">
    <property type="entry name" value="RsmE family RNA methyltransferase"/>
    <property type="match status" value="1"/>
</dbReference>
<evidence type="ECO:0000313" key="15">
    <source>
        <dbReference type="EMBL" id="MEA5582092.1"/>
    </source>
</evidence>
<evidence type="ECO:0000256" key="12">
    <source>
        <dbReference type="PIRNR" id="PIRNR015601"/>
    </source>
</evidence>
<dbReference type="EMBL" id="JAYGHG010000018">
    <property type="protein sequence ID" value="MEA5582092.1"/>
    <property type="molecule type" value="Genomic_DNA"/>
</dbReference>
<reference evidence="15 16" key="1">
    <citation type="submission" date="2023-12" db="EMBL/GenBank/DDBJ databases">
        <title>Baltic Sea Cyanobacteria.</title>
        <authorList>
            <person name="Delbaje E."/>
            <person name="Fewer D.P."/>
            <person name="Shishido T.K."/>
        </authorList>
    </citation>
    <scope>NUCLEOTIDE SEQUENCE [LARGE SCALE GENOMIC DNA]</scope>
    <source>
        <strain evidence="15 16">UHCC-0300</strain>
    </source>
</reference>
<keyword evidence="8 12" id="KW-0808">Transferase</keyword>
<evidence type="ECO:0000256" key="3">
    <source>
        <dbReference type="ARBA" id="ARBA00012328"/>
    </source>
</evidence>
<comment type="subcellular location">
    <subcellularLocation>
        <location evidence="1 12">Cytoplasm</location>
    </subcellularLocation>
</comment>
<evidence type="ECO:0000256" key="8">
    <source>
        <dbReference type="ARBA" id="ARBA00022679"/>
    </source>
</evidence>
<dbReference type="NCBIfam" id="NF008697">
    <property type="entry name" value="PRK11713.4-1"/>
    <property type="match status" value="1"/>
</dbReference>
<evidence type="ECO:0000256" key="11">
    <source>
        <dbReference type="ARBA" id="ARBA00047944"/>
    </source>
</evidence>
<comment type="function">
    <text evidence="10 12">Specifically methylates the N3 position of the uracil ring of uridine 1498 (m3U1498) in 16S rRNA. Acts on the fully assembled 30S ribosomal subunit.</text>
</comment>
<dbReference type="GO" id="GO:0008168">
    <property type="term" value="F:methyltransferase activity"/>
    <property type="evidence" value="ECO:0007669"/>
    <property type="project" value="UniProtKB-KW"/>
</dbReference>
<evidence type="ECO:0000256" key="9">
    <source>
        <dbReference type="ARBA" id="ARBA00022691"/>
    </source>
</evidence>
<dbReference type="Gene3D" id="3.40.1280.10">
    <property type="match status" value="1"/>
</dbReference>
<evidence type="ECO:0000256" key="6">
    <source>
        <dbReference type="ARBA" id="ARBA00022552"/>
    </source>
</evidence>
<evidence type="ECO:0000259" key="13">
    <source>
        <dbReference type="Pfam" id="PF04452"/>
    </source>
</evidence>
<dbReference type="InterPro" id="IPR015947">
    <property type="entry name" value="PUA-like_sf"/>
</dbReference>
<evidence type="ECO:0000256" key="1">
    <source>
        <dbReference type="ARBA" id="ARBA00004496"/>
    </source>
</evidence>
<protein>
    <recommendedName>
        <fullName evidence="4 12">Ribosomal RNA small subunit methyltransferase E</fullName>
        <ecNumber evidence="3 12">2.1.1.193</ecNumber>
    </recommendedName>
</protein>
<dbReference type="GO" id="GO:0032259">
    <property type="term" value="P:methylation"/>
    <property type="evidence" value="ECO:0007669"/>
    <property type="project" value="UniProtKB-KW"/>
</dbReference>
<dbReference type="SUPFAM" id="SSF75217">
    <property type="entry name" value="alpha/beta knot"/>
    <property type="match status" value="1"/>
</dbReference>
<dbReference type="SUPFAM" id="SSF88697">
    <property type="entry name" value="PUA domain-like"/>
    <property type="match status" value="1"/>
</dbReference>